<dbReference type="SMART" id="SM00412">
    <property type="entry name" value="Cu_FIST"/>
    <property type="match status" value="1"/>
</dbReference>
<feature type="domain" description="Copper-fist" evidence="8">
    <location>
        <begin position="1"/>
        <end position="28"/>
    </location>
</feature>
<dbReference type="InterPro" id="IPR036395">
    <property type="entry name" value="Cu_fist_DNA-bd_dom_sf"/>
</dbReference>
<keyword evidence="2" id="KW-0479">Metal-binding</keyword>
<evidence type="ECO:0000256" key="6">
    <source>
        <dbReference type="ARBA" id="ARBA00023163"/>
    </source>
</evidence>
<evidence type="ECO:0000256" key="5">
    <source>
        <dbReference type="ARBA" id="ARBA00023015"/>
    </source>
</evidence>
<evidence type="ECO:0000256" key="1">
    <source>
        <dbReference type="ARBA" id="ARBA00004123"/>
    </source>
</evidence>
<dbReference type="Pfam" id="PF00649">
    <property type="entry name" value="Copper-fist"/>
    <property type="match status" value="1"/>
</dbReference>
<evidence type="ECO:0000256" key="2">
    <source>
        <dbReference type="ARBA" id="ARBA00022723"/>
    </source>
</evidence>
<dbReference type="PANTHER" id="PTHR28088:SF5">
    <property type="entry name" value="TRANSCRIPTIONAL ACTIVATOR HAA1-RELATED"/>
    <property type="match status" value="1"/>
</dbReference>
<dbReference type="SMART" id="SM01090">
    <property type="entry name" value="Copper-fist"/>
    <property type="match status" value="1"/>
</dbReference>
<dbReference type="GO" id="GO:0006879">
    <property type="term" value="P:intracellular iron ion homeostasis"/>
    <property type="evidence" value="ECO:0007669"/>
    <property type="project" value="TreeGrafter"/>
</dbReference>
<proteinExistence type="predicted"/>
<dbReference type="PANTHER" id="PTHR28088">
    <property type="entry name" value="TRANSCRIPTIONAL ACTIVATOR HAA1-RELATED"/>
    <property type="match status" value="1"/>
</dbReference>
<dbReference type="GO" id="GO:0005507">
    <property type="term" value="F:copper ion binding"/>
    <property type="evidence" value="ECO:0007669"/>
    <property type="project" value="InterPro"/>
</dbReference>
<dbReference type="SUPFAM" id="SSF57879">
    <property type="entry name" value="Zinc domain conserved in yeast copper-regulated transcription factors"/>
    <property type="match status" value="1"/>
</dbReference>
<dbReference type="STRING" id="1314771.A0A197JZK7"/>
<sequence>TCIKGHRSTTCNHGERPLHEIKKKGRPSTQCPHCKELRKAKQVSVRCICGREEGN</sequence>
<dbReference type="GO" id="GO:0006878">
    <property type="term" value="P:intracellular copper ion homeostasis"/>
    <property type="evidence" value="ECO:0007669"/>
    <property type="project" value="TreeGrafter"/>
</dbReference>
<evidence type="ECO:0000259" key="8">
    <source>
        <dbReference type="PROSITE" id="PS50073"/>
    </source>
</evidence>
<dbReference type="AlphaFoldDB" id="A0A197JZK7"/>
<keyword evidence="4" id="KW-0186">Copper</keyword>
<dbReference type="GO" id="GO:0000978">
    <property type="term" value="F:RNA polymerase II cis-regulatory region sequence-specific DNA binding"/>
    <property type="evidence" value="ECO:0007669"/>
    <property type="project" value="TreeGrafter"/>
</dbReference>
<name>A0A197JZK7_9FUNG</name>
<keyword evidence="5" id="KW-0805">Transcription regulation</keyword>
<dbReference type="Proteomes" id="UP000078512">
    <property type="component" value="Unassembled WGS sequence"/>
</dbReference>
<evidence type="ECO:0000313" key="9">
    <source>
        <dbReference type="EMBL" id="OAQ30383.1"/>
    </source>
</evidence>
<keyword evidence="6" id="KW-0804">Transcription</keyword>
<evidence type="ECO:0000256" key="3">
    <source>
        <dbReference type="ARBA" id="ARBA00022833"/>
    </source>
</evidence>
<dbReference type="PROSITE" id="PS50073">
    <property type="entry name" value="COPPER_FIST_2"/>
    <property type="match status" value="1"/>
</dbReference>
<dbReference type="FunFam" id="3.90.430.10:FF:000001">
    <property type="entry name" value="Copper fist DNA-binding protein"/>
    <property type="match status" value="1"/>
</dbReference>
<evidence type="ECO:0000256" key="4">
    <source>
        <dbReference type="ARBA" id="ARBA00023008"/>
    </source>
</evidence>
<dbReference type="OrthoDB" id="5600085at2759"/>
<dbReference type="EMBL" id="KV442035">
    <property type="protein sequence ID" value="OAQ30383.1"/>
    <property type="molecule type" value="Genomic_DNA"/>
</dbReference>
<comment type="subcellular location">
    <subcellularLocation>
        <location evidence="1">Nucleus</location>
    </subcellularLocation>
</comment>
<dbReference type="InterPro" id="IPR051763">
    <property type="entry name" value="Copper_Homeo_Regul"/>
</dbReference>
<dbReference type="GO" id="GO:0005634">
    <property type="term" value="C:nucleus"/>
    <property type="evidence" value="ECO:0007669"/>
    <property type="project" value="UniProtKB-SubCell"/>
</dbReference>
<feature type="non-terminal residue" evidence="9">
    <location>
        <position position="1"/>
    </location>
</feature>
<protein>
    <recommendedName>
        <fullName evidence="8">Copper-fist domain-containing protein</fullName>
    </recommendedName>
</protein>
<dbReference type="GO" id="GO:0000981">
    <property type="term" value="F:DNA-binding transcription factor activity, RNA polymerase II-specific"/>
    <property type="evidence" value="ECO:0007669"/>
    <property type="project" value="TreeGrafter"/>
</dbReference>
<organism evidence="9 10">
    <name type="scientific">Linnemannia elongata AG-77</name>
    <dbReference type="NCBI Taxonomy" id="1314771"/>
    <lineage>
        <taxon>Eukaryota</taxon>
        <taxon>Fungi</taxon>
        <taxon>Fungi incertae sedis</taxon>
        <taxon>Mucoromycota</taxon>
        <taxon>Mortierellomycotina</taxon>
        <taxon>Mortierellomycetes</taxon>
        <taxon>Mortierellales</taxon>
        <taxon>Mortierellaceae</taxon>
        <taxon>Linnemannia</taxon>
    </lineage>
</organism>
<evidence type="ECO:0000256" key="7">
    <source>
        <dbReference type="ARBA" id="ARBA00023242"/>
    </source>
</evidence>
<keyword evidence="7" id="KW-0539">Nucleus</keyword>
<evidence type="ECO:0000313" key="10">
    <source>
        <dbReference type="Proteomes" id="UP000078512"/>
    </source>
</evidence>
<dbReference type="Gene3D" id="3.90.430.10">
    <property type="entry name" value="Copper fist DNA-binding domain"/>
    <property type="match status" value="1"/>
</dbReference>
<keyword evidence="3" id="KW-0862">Zinc</keyword>
<reference evidence="9 10" key="1">
    <citation type="submission" date="2016-05" db="EMBL/GenBank/DDBJ databases">
        <title>Genome sequencing reveals origins of a unique bacterial endosymbiosis in the earliest lineages of terrestrial Fungi.</title>
        <authorList>
            <consortium name="DOE Joint Genome Institute"/>
            <person name="Uehling J."/>
            <person name="Gryganskyi A."/>
            <person name="Hameed K."/>
            <person name="Tschaplinski T."/>
            <person name="Misztal P."/>
            <person name="Wu S."/>
            <person name="Desiro A."/>
            <person name="Vande Pol N."/>
            <person name="Du Z.-Y."/>
            <person name="Zienkiewicz A."/>
            <person name="Zienkiewicz K."/>
            <person name="Morin E."/>
            <person name="Tisserant E."/>
            <person name="Splivallo R."/>
            <person name="Hainaut M."/>
            <person name="Henrissat B."/>
            <person name="Ohm R."/>
            <person name="Kuo A."/>
            <person name="Yan J."/>
            <person name="Lipzen A."/>
            <person name="Nolan M."/>
            <person name="Labutti K."/>
            <person name="Barry K."/>
            <person name="Goldstein A."/>
            <person name="Labbe J."/>
            <person name="Schadt C."/>
            <person name="Tuskan G."/>
            <person name="Grigoriev I."/>
            <person name="Martin F."/>
            <person name="Vilgalys R."/>
            <person name="Bonito G."/>
        </authorList>
    </citation>
    <scope>NUCLEOTIDE SEQUENCE [LARGE SCALE GENOMIC DNA]</scope>
    <source>
        <strain evidence="9 10">AG-77</strain>
    </source>
</reference>
<dbReference type="InterPro" id="IPR001083">
    <property type="entry name" value="Cu_fist_DNA-bd_dom"/>
</dbReference>
<gene>
    <name evidence="9" type="ORF">K457DRAFT_73456</name>
</gene>
<dbReference type="GO" id="GO:0045944">
    <property type="term" value="P:positive regulation of transcription by RNA polymerase II"/>
    <property type="evidence" value="ECO:0007669"/>
    <property type="project" value="TreeGrafter"/>
</dbReference>
<accession>A0A197JZK7</accession>
<dbReference type="PRINTS" id="PR00617">
    <property type="entry name" value="COPPERFIST"/>
</dbReference>
<keyword evidence="10" id="KW-1185">Reference proteome</keyword>